<sequence>MPKSVFKKLGIGEAKPTTVLLQVAYRSYVQPEGKIDDLLVRVDKFIFPTDFLILDCEADEHAPIILGRPFLATSRTMIDFEKRRVSSKGGWRTSKDICLLNTRAARHSNKRMQGPKHNNRKKHQPETLLGCTYGKGQRSGYLEGCLKSLQKNQNLSFIFLHI</sequence>
<dbReference type="Proteomes" id="UP001472677">
    <property type="component" value="Unassembled WGS sequence"/>
</dbReference>
<reference evidence="1 2" key="1">
    <citation type="journal article" date="2024" name="G3 (Bethesda)">
        <title>Genome assembly of Hibiscus sabdariffa L. provides insights into metabolisms of medicinal natural products.</title>
        <authorList>
            <person name="Kim T."/>
        </authorList>
    </citation>
    <scope>NUCLEOTIDE SEQUENCE [LARGE SCALE GENOMIC DNA]</scope>
    <source>
        <strain evidence="1">TK-2024</strain>
        <tissue evidence="1">Old leaves</tissue>
    </source>
</reference>
<dbReference type="PANTHER" id="PTHR33067:SF32">
    <property type="entry name" value="ASPARTIC PEPTIDASE DDI1-TYPE DOMAIN-CONTAINING PROTEIN"/>
    <property type="match status" value="1"/>
</dbReference>
<accession>A0ABR2DCE7</accession>
<dbReference type="InterPro" id="IPR021109">
    <property type="entry name" value="Peptidase_aspartic_dom_sf"/>
</dbReference>
<organism evidence="1 2">
    <name type="scientific">Hibiscus sabdariffa</name>
    <name type="common">roselle</name>
    <dbReference type="NCBI Taxonomy" id="183260"/>
    <lineage>
        <taxon>Eukaryota</taxon>
        <taxon>Viridiplantae</taxon>
        <taxon>Streptophyta</taxon>
        <taxon>Embryophyta</taxon>
        <taxon>Tracheophyta</taxon>
        <taxon>Spermatophyta</taxon>
        <taxon>Magnoliopsida</taxon>
        <taxon>eudicotyledons</taxon>
        <taxon>Gunneridae</taxon>
        <taxon>Pentapetalae</taxon>
        <taxon>rosids</taxon>
        <taxon>malvids</taxon>
        <taxon>Malvales</taxon>
        <taxon>Malvaceae</taxon>
        <taxon>Malvoideae</taxon>
        <taxon>Hibiscus</taxon>
    </lineage>
</organism>
<evidence type="ECO:0000313" key="2">
    <source>
        <dbReference type="Proteomes" id="UP001472677"/>
    </source>
</evidence>
<dbReference type="CDD" id="cd00303">
    <property type="entry name" value="retropepsin_like"/>
    <property type="match status" value="1"/>
</dbReference>
<dbReference type="EMBL" id="JBBPBM010000033">
    <property type="protein sequence ID" value="KAK8533038.1"/>
    <property type="molecule type" value="Genomic_DNA"/>
</dbReference>
<dbReference type="Gene3D" id="2.40.70.10">
    <property type="entry name" value="Acid Proteases"/>
    <property type="match status" value="1"/>
</dbReference>
<keyword evidence="2" id="KW-1185">Reference proteome</keyword>
<evidence type="ECO:0000313" key="1">
    <source>
        <dbReference type="EMBL" id="KAK8533038.1"/>
    </source>
</evidence>
<name>A0ABR2DCE7_9ROSI</name>
<gene>
    <name evidence="1" type="ORF">V6N12_076319</name>
</gene>
<dbReference type="PANTHER" id="PTHR33067">
    <property type="entry name" value="RNA-DIRECTED DNA POLYMERASE-RELATED"/>
    <property type="match status" value="1"/>
</dbReference>
<comment type="caution">
    <text evidence="1">The sequence shown here is derived from an EMBL/GenBank/DDBJ whole genome shotgun (WGS) entry which is preliminary data.</text>
</comment>
<protein>
    <submittedName>
        <fullName evidence="1">Uncharacterized protein</fullName>
    </submittedName>
</protein>
<proteinExistence type="predicted"/>